<dbReference type="InterPro" id="IPR052539">
    <property type="entry name" value="MGD_biosynthesis_adapter"/>
</dbReference>
<organism evidence="2 3">
    <name type="scientific">Phreatobacter stygius</name>
    <dbReference type="NCBI Taxonomy" id="1940610"/>
    <lineage>
        <taxon>Bacteria</taxon>
        <taxon>Pseudomonadati</taxon>
        <taxon>Pseudomonadota</taxon>
        <taxon>Alphaproteobacteria</taxon>
        <taxon>Hyphomicrobiales</taxon>
        <taxon>Phreatobacteraceae</taxon>
        <taxon>Phreatobacter</taxon>
    </lineage>
</organism>
<dbReference type="AlphaFoldDB" id="A0A4D7BAW8"/>
<dbReference type="SUPFAM" id="SSF52540">
    <property type="entry name" value="P-loop containing nucleoside triphosphate hydrolases"/>
    <property type="match status" value="1"/>
</dbReference>
<dbReference type="GO" id="GO:0005525">
    <property type="term" value="F:GTP binding"/>
    <property type="evidence" value="ECO:0007669"/>
    <property type="project" value="InterPro"/>
</dbReference>
<dbReference type="RefSeq" id="WP_136963338.1">
    <property type="nucleotide sequence ID" value="NZ_CP039690.1"/>
</dbReference>
<reference evidence="2 3" key="1">
    <citation type="submission" date="2019-04" db="EMBL/GenBank/DDBJ databases">
        <title>Phreatobacter aquaticus sp. nov.</title>
        <authorList>
            <person name="Choi A."/>
        </authorList>
    </citation>
    <scope>NUCLEOTIDE SEQUENCE [LARGE SCALE GENOMIC DNA]</scope>
    <source>
        <strain evidence="2 3">KCTC 52518</strain>
    </source>
</reference>
<proteinExistence type="predicted"/>
<dbReference type="Pfam" id="PF03205">
    <property type="entry name" value="MobB"/>
    <property type="match status" value="1"/>
</dbReference>
<dbReference type="PANTHER" id="PTHR40072:SF1">
    <property type="entry name" value="MOLYBDOPTERIN-GUANINE DINUCLEOTIDE BIOSYNTHESIS ADAPTER PROTEIN"/>
    <property type="match status" value="1"/>
</dbReference>
<dbReference type="KEGG" id="pstg:E8M01_29000"/>
<evidence type="ECO:0000259" key="1">
    <source>
        <dbReference type="Pfam" id="PF03205"/>
    </source>
</evidence>
<dbReference type="InterPro" id="IPR004435">
    <property type="entry name" value="MobB_dom"/>
</dbReference>
<name>A0A4D7BAW8_9HYPH</name>
<dbReference type="OrthoDB" id="9804758at2"/>
<dbReference type="EMBL" id="CP039690">
    <property type="protein sequence ID" value="QCI67915.1"/>
    <property type="molecule type" value="Genomic_DNA"/>
</dbReference>
<accession>A0A4D7BAW8</accession>
<dbReference type="GO" id="GO:0006777">
    <property type="term" value="P:Mo-molybdopterin cofactor biosynthetic process"/>
    <property type="evidence" value="ECO:0007669"/>
    <property type="project" value="InterPro"/>
</dbReference>
<evidence type="ECO:0000313" key="3">
    <source>
        <dbReference type="Proteomes" id="UP000298781"/>
    </source>
</evidence>
<dbReference type="Proteomes" id="UP000298781">
    <property type="component" value="Chromosome"/>
</dbReference>
<protein>
    <submittedName>
        <fullName evidence="2">Molybdopterin-guanine dinucleotide biosynthesis protein B</fullName>
    </submittedName>
</protein>
<dbReference type="NCBIfam" id="TIGR00176">
    <property type="entry name" value="mobB"/>
    <property type="match status" value="1"/>
</dbReference>
<evidence type="ECO:0000313" key="2">
    <source>
        <dbReference type="EMBL" id="QCI67915.1"/>
    </source>
</evidence>
<dbReference type="Gene3D" id="3.40.50.300">
    <property type="entry name" value="P-loop containing nucleotide triphosphate hydrolases"/>
    <property type="match status" value="1"/>
</dbReference>
<feature type="domain" description="Molybdopterin-guanine dinucleotide biosynthesis protein B (MobB)" evidence="1">
    <location>
        <begin position="3"/>
        <end position="134"/>
    </location>
</feature>
<keyword evidence="3" id="KW-1185">Reference proteome</keyword>
<sequence length="186" mass="19651">MKVIGLAGWSGAGKTTLLVKVLQLLTARGLKVATLKHAHHAFDIDQPGKDSHAHRAAGASEVLVASAHRYALIHELRGEDELTLAELLRKLSPCDLVIVEGFKSYGHPKVEVHRAANDKPWLFGELANISGIVADGPAPDFTGPVADLDDVAAAAELLLAAAEPIAAVLATLDGAGRPHLPRRRDP</sequence>
<dbReference type="PANTHER" id="PTHR40072">
    <property type="entry name" value="MOLYBDOPTERIN-GUANINE DINUCLEOTIDE BIOSYNTHESIS ADAPTER PROTEIN-RELATED"/>
    <property type="match status" value="1"/>
</dbReference>
<gene>
    <name evidence="2" type="primary">mobB</name>
    <name evidence="2" type="ORF">E8M01_29000</name>
</gene>
<dbReference type="InterPro" id="IPR027417">
    <property type="entry name" value="P-loop_NTPase"/>
</dbReference>
<dbReference type="CDD" id="cd03116">
    <property type="entry name" value="MobB"/>
    <property type="match status" value="1"/>
</dbReference>